<dbReference type="EMBL" id="JASCXX010000010">
    <property type="protein sequence ID" value="MDI6449378.1"/>
    <property type="molecule type" value="Genomic_DNA"/>
</dbReference>
<evidence type="ECO:0000313" key="5">
    <source>
        <dbReference type="Proteomes" id="UP001431776"/>
    </source>
</evidence>
<dbReference type="Proteomes" id="UP001431776">
    <property type="component" value="Unassembled WGS sequence"/>
</dbReference>
<dbReference type="InterPro" id="IPR052196">
    <property type="entry name" value="Bact_Kbp"/>
</dbReference>
<comment type="caution">
    <text evidence="4">The sequence shown here is derived from an EMBL/GenBank/DDBJ whole genome shotgun (WGS) entry which is preliminary data.</text>
</comment>
<dbReference type="RefSeq" id="WP_349244786.1">
    <property type="nucleotide sequence ID" value="NZ_JASCXX010000010.1"/>
</dbReference>
<dbReference type="PANTHER" id="PTHR34700:SF4">
    <property type="entry name" value="PHAGE-LIKE ELEMENT PBSX PROTEIN XKDP"/>
    <property type="match status" value="1"/>
</dbReference>
<dbReference type="Pfam" id="PF01476">
    <property type="entry name" value="LysM"/>
    <property type="match status" value="2"/>
</dbReference>
<name>A0AAW6TUV7_9BACT</name>
<gene>
    <name evidence="4" type="ORF">QJ522_10025</name>
</gene>
<feature type="domain" description="LysM" evidence="3">
    <location>
        <begin position="181"/>
        <end position="235"/>
    </location>
</feature>
<reference evidence="4" key="1">
    <citation type="submission" date="2023-05" db="EMBL/GenBank/DDBJ databases">
        <title>Anaerotaeda fermentans gen. nov., sp. nov., a novel anaerobic planctomycete of the new family within the order Sedimentisphaerales isolated from Taman Peninsula, Russia.</title>
        <authorList>
            <person name="Khomyakova M.A."/>
            <person name="Merkel A.Y."/>
            <person name="Slobodkin A.I."/>
        </authorList>
    </citation>
    <scope>NUCLEOTIDE SEQUENCE</scope>
    <source>
        <strain evidence="4">M17dextr</strain>
    </source>
</reference>
<dbReference type="SUPFAM" id="SSF54106">
    <property type="entry name" value="LysM domain"/>
    <property type="match status" value="1"/>
</dbReference>
<keyword evidence="2" id="KW-0472">Membrane</keyword>
<dbReference type="PANTHER" id="PTHR34700">
    <property type="entry name" value="POTASSIUM BINDING PROTEIN KBP"/>
    <property type="match status" value="1"/>
</dbReference>
<dbReference type="InterPro" id="IPR018392">
    <property type="entry name" value="LysM"/>
</dbReference>
<feature type="transmembrane region" description="Helical" evidence="2">
    <location>
        <begin position="7"/>
        <end position="26"/>
    </location>
</feature>
<protein>
    <submittedName>
        <fullName evidence="4">LysM peptidoglycan-binding domain-containing protein</fullName>
    </submittedName>
</protein>
<evidence type="ECO:0000256" key="2">
    <source>
        <dbReference type="SAM" id="Phobius"/>
    </source>
</evidence>
<evidence type="ECO:0000313" key="4">
    <source>
        <dbReference type="EMBL" id="MDI6449378.1"/>
    </source>
</evidence>
<feature type="compositionally biased region" description="Low complexity" evidence="1">
    <location>
        <begin position="149"/>
        <end position="178"/>
    </location>
</feature>
<feature type="compositionally biased region" description="Low complexity" evidence="1">
    <location>
        <begin position="73"/>
        <end position="95"/>
    </location>
</feature>
<evidence type="ECO:0000259" key="3">
    <source>
        <dbReference type="PROSITE" id="PS51782"/>
    </source>
</evidence>
<feature type="domain" description="LysM" evidence="3">
    <location>
        <begin position="274"/>
        <end position="324"/>
    </location>
</feature>
<keyword evidence="2" id="KW-0812">Transmembrane</keyword>
<dbReference type="InterPro" id="IPR036779">
    <property type="entry name" value="LysM_dom_sf"/>
</dbReference>
<proteinExistence type="predicted"/>
<keyword evidence="5" id="KW-1185">Reference proteome</keyword>
<keyword evidence="2" id="KW-1133">Transmembrane helix</keyword>
<dbReference type="PROSITE" id="PS51782">
    <property type="entry name" value="LYSM"/>
    <property type="match status" value="2"/>
</dbReference>
<dbReference type="Gene3D" id="3.10.350.10">
    <property type="entry name" value="LysM domain"/>
    <property type="match status" value="2"/>
</dbReference>
<dbReference type="AlphaFoldDB" id="A0AAW6TUV7"/>
<sequence length="327" mass="34779">MTSDAKIGLLLGLVFIFVIAFIINGLPNFGDRAEATPVMHVSSENFGVVDQARNAQERLDWQGILEQEGQDLPPAAAAPSGSSATLSETTAASESGEVRRVYTLDELVGGVSGKIQEVVKGLLEPVPPEETTARMDLPIELPQAETAQTRPAETAAARSTTPAPAAAPTQKPAPAAATPQRIYVVEDGDVLATVAKKAYGLEEGNRLVNVNRIFEANRDKLKSPDEIVVGQKLVIPPLPGAKPDVTLSQAVFEKVEQIGKRNVAEVQAPKPAGTVYVVQDGDSLWKIASGQLGNGARWEEIVKLNTDTLKSKDATLVIGMQLRLPPK</sequence>
<organism evidence="4 5">
    <name type="scientific">Anaerobaca lacustris</name>
    <dbReference type="NCBI Taxonomy" id="3044600"/>
    <lineage>
        <taxon>Bacteria</taxon>
        <taxon>Pseudomonadati</taxon>
        <taxon>Planctomycetota</taxon>
        <taxon>Phycisphaerae</taxon>
        <taxon>Sedimentisphaerales</taxon>
        <taxon>Anaerobacaceae</taxon>
        <taxon>Anaerobaca</taxon>
    </lineage>
</organism>
<dbReference type="CDD" id="cd00118">
    <property type="entry name" value="LysM"/>
    <property type="match status" value="1"/>
</dbReference>
<accession>A0AAW6TUV7</accession>
<dbReference type="SMART" id="SM00257">
    <property type="entry name" value="LysM"/>
    <property type="match status" value="2"/>
</dbReference>
<feature type="region of interest" description="Disordered" evidence="1">
    <location>
        <begin position="72"/>
        <end position="95"/>
    </location>
</feature>
<feature type="region of interest" description="Disordered" evidence="1">
    <location>
        <begin position="144"/>
        <end position="178"/>
    </location>
</feature>
<evidence type="ECO:0000256" key="1">
    <source>
        <dbReference type="SAM" id="MobiDB-lite"/>
    </source>
</evidence>